<dbReference type="AlphaFoldDB" id="A0A7W3ZA37"/>
<evidence type="ECO:0000313" key="2">
    <source>
        <dbReference type="Proteomes" id="UP000526734"/>
    </source>
</evidence>
<accession>A0A7W3ZA37</accession>
<dbReference type="EMBL" id="JACGZW010000003">
    <property type="protein sequence ID" value="MBB1153492.1"/>
    <property type="molecule type" value="Genomic_DNA"/>
</dbReference>
<dbReference type="RefSeq" id="WP_182890613.1">
    <property type="nucleotide sequence ID" value="NZ_JACGZW010000003.1"/>
</dbReference>
<dbReference type="Proteomes" id="UP000526734">
    <property type="component" value="Unassembled WGS sequence"/>
</dbReference>
<comment type="caution">
    <text evidence="1">The sequence shown here is derived from an EMBL/GenBank/DDBJ whole genome shotgun (WGS) entry which is preliminary data.</text>
</comment>
<name>A0A7W3ZA37_9PSEU</name>
<sequence length="54" mass="6049">MYSLGNGFVAKECAPAVAWGALAEYSFARLTQEAEDKYVIQVHGNLWYELSPPR</sequence>
<evidence type="ECO:0000313" key="1">
    <source>
        <dbReference type="EMBL" id="MBB1153492.1"/>
    </source>
</evidence>
<protein>
    <submittedName>
        <fullName evidence="1">Uncharacterized protein</fullName>
    </submittedName>
</protein>
<organism evidence="1 2">
    <name type="scientific">Amycolatopsis dendrobii</name>
    <dbReference type="NCBI Taxonomy" id="2760662"/>
    <lineage>
        <taxon>Bacteria</taxon>
        <taxon>Bacillati</taxon>
        <taxon>Actinomycetota</taxon>
        <taxon>Actinomycetes</taxon>
        <taxon>Pseudonocardiales</taxon>
        <taxon>Pseudonocardiaceae</taxon>
        <taxon>Amycolatopsis</taxon>
    </lineage>
</organism>
<keyword evidence="2" id="KW-1185">Reference proteome</keyword>
<reference evidence="1 2" key="1">
    <citation type="submission" date="2020-08" db="EMBL/GenBank/DDBJ databases">
        <title>Amycolatopsis sp. nov. DR6-1 isolated from Dendrobium heterocarpum.</title>
        <authorList>
            <person name="Tedsree N."/>
            <person name="Kuncharoen N."/>
            <person name="Likhitwitayawuid K."/>
            <person name="Tanasupawat S."/>
        </authorList>
    </citation>
    <scope>NUCLEOTIDE SEQUENCE [LARGE SCALE GENOMIC DNA]</scope>
    <source>
        <strain evidence="1 2">DR6-1</strain>
    </source>
</reference>
<gene>
    <name evidence="1" type="ORF">H4281_10160</name>
</gene>
<proteinExistence type="predicted"/>